<organism evidence="1 2">
    <name type="scientific">Lacipirellula parvula</name>
    <dbReference type="NCBI Taxonomy" id="2650471"/>
    <lineage>
        <taxon>Bacteria</taxon>
        <taxon>Pseudomonadati</taxon>
        <taxon>Planctomycetota</taxon>
        <taxon>Planctomycetia</taxon>
        <taxon>Pirellulales</taxon>
        <taxon>Lacipirellulaceae</taxon>
        <taxon>Lacipirellula</taxon>
    </lineage>
</organism>
<name>A0A5K7XAZ3_9BACT</name>
<evidence type="ECO:0000313" key="1">
    <source>
        <dbReference type="EMBL" id="BBO33565.1"/>
    </source>
</evidence>
<dbReference type="Proteomes" id="UP000326837">
    <property type="component" value="Chromosome"/>
</dbReference>
<sequence length="52" mass="5774">MRIRSLRLLYNIARRLHRAPLRFQLTSLTRGQQTIGAAGDAASQSSPLPLSI</sequence>
<dbReference type="KEGG" id="lpav:PLANPX_3177"/>
<dbReference type="EMBL" id="AP021861">
    <property type="protein sequence ID" value="BBO33565.1"/>
    <property type="molecule type" value="Genomic_DNA"/>
</dbReference>
<gene>
    <name evidence="1" type="ORF">PLANPX_3177</name>
</gene>
<evidence type="ECO:0000313" key="2">
    <source>
        <dbReference type="Proteomes" id="UP000326837"/>
    </source>
</evidence>
<dbReference type="AlphaFoldDB" id="A0A5K7XAZ3"/>
<protein>
    <submittedName>
        <fullName evidence="1">Uncharacterized protein</fullName>
    </submittedName>
</protein>
<keyword evidence="2" id="KW-1185">Reference proteome</keyword>
<reference evidence="2" key="1">
    <citation type="submission" date="2019-10" db="EMBL/GenBank/DDBJ databases">
        <title>Lacipirellula parvula gen. nov., sp. nov., representing a lineage of planctomycetes widespread in freshwater anoxic habitats, and description of the family Lacipirellulaceae.</title>
        <authorList>
            <person name="Dedysh S.N."/>
            <person name="Kulichevskaya I.S."/>
            <person name="Beletsky A.V."/>
            <person name="Rakitin A.L."/>
            <person name="Mardanov A.V."/>
            <person name="Ivanova A.A."/>
            <person name="Saltykova V.X."/>
            <person name="Rijpstra W.I.C."/>
            <person name="Sinninghe Damste J.S."/>
            <person name="Ravin N.V."/>
        </authorList>
    </citation>
    <scope>NUCLEOTIDE SEQUENCE [LARGE SCALE GENOMIC DNA]</scope>
    <source>
        <strain evidence="2">PX69</strain>
    </source>
</reference>
<accession>A0A5K7XAZ3</accession>
<proteinExistence type="predicted"/>